<accession>A0A822YVI7</accession>
<proteinExistence type="predicted"/>
<protein>
    <submittedName>
        <fullName evidence="1">Uncharacterized protein</fullName>
    </submittedName>
</protein>
<dbReference type="Proteomes" id="UP000607653">
    <property type="component" value="Unassembled WGS sequence"/>
</dbReference>
<sequence length="61" mass="7120">MVKAPQLWDSTKKSQNHSTIWSPCPVYDHNFSDPLNLMDLPIRIRLLFCKLLIQVNVHLFG</sequence>
<evidence type="ECO:0000313" key="2">
    <source>
        <dbReference type="Proteomes" id="UP000607653"/>
    </source>
</evidence>
<organism evidence="1 2">
    <name type="scientific">Nelumbo nucifera</name>
    <name type="common">Sacred lotus</name>
    <dbReference type="NCBI Taxonomy" id="4432"/>
    <lineage>
        <taxon>Eukaryota</taxon>
        <taxon>Viridiplantae</taxon>
        <taxon>Streptophyta</taxon>
        <taxon>Embryophyta</taxon>
        <taxon>Tracheophyta</taxon>
        <taxon>Spermatophyta</taxon>
        <taxon>Magnoliopsida</taxon>
        <taxon>Proteales</taxon>
        <taxon>Nelumbonaceae</taxon>
        <taxon>Nelumbo</taxon>
    </lineage>
</organism>
<name>A0A822YVI7_NELNU</name>
<gene>
    <name evidence="1" type="ORF">HUJ06_007171</name>
</gene>
<reference evidence="1 2" key="1">
    <citation type="journal article" date="2020" name="Mol. Biol. Evol.">
        <title>Distinct Expression and Methylation Patterns for Genes with Different Fates following a Single Whole-Genome Duplication in Flowering Plants.</title>
        <authorList>
            <person name="Shi T."/>
            <person name="Rahmani R.S."/>
            <person name="Gugger P.F."/>
            <person name="Wang M."/>
            <person name="Li H."/>
            <person name="Zhang Y."/>
            <person name="Li Z."/>
            <person name="Wang Q."/>
            <person name="Van de Peer Y."/>
            <person name="Marchal K."/>
            <person name="Chen J."/>
        </authorList>
    </citation>
    <scope>NUCLEOTIDE SEQUENCE [LARGE SCALE GENOMIC DNA]</scope>
    <source>
        <tissue evidence="1">Leaf</tissue>
    </source>
</reference>
<keyword evidence="2" id="KW-1185">Reference proteome</keyword>
<dbReference type="AlphaFoldDB" id="A0A822YVI7"/>
<comment type="caution">
    <text evidence="1">The sequence shown here is derived from an EMBL/GenBank/DDBJ whole genome shotgun (WGS) entry which is preliminary data.</text>
</comment>
<dbReference type="EMBL" id="DUZY01000004">
    <property type="protein sequence ID" value="DAD36530.1"/>
    <property type="molecule type" value="Genomic_DNA"/>
</dbReference>
<evidence type="ECO:0000313" key="1">
    <source>
        <dbReference type="EMBL" id="DAD36530.1"/>
    </source>
</evidence>